<dbReference type="SUPFAM" id="SSF48613">
    <property type="entry name" value="Heme oxygenase-like"/>
    <property type="match status" value="1"/>
</dbReference>
<organism evidence="1 2">
    <name type="scientific">Zhengella mangrovi</name>
    <dbReference type="NCBI Taxonomy" id="1982044"/>
    <lineage>
        <taxon>Bacteria</taxon>
        <taxon>Pseudomonadati</taxon>
        <taxon>Pseudomonadota</taxon>
        <taxon>Alphaproteobacteria</taxon>
        <taxon>Hyphomicrobiales</taxon>
        <taxon>Notoacmeibacteraceae</taxon>
        <taxon>Zhengella</taxon>
    </lineage>
</organism>
<dbReference type="AlphaFoldDB" id="A0A2G1QI82"/>
<reference evidence="1 2" key="1">
    <citation type="submission" date="2017-10" db="EMBL/GenBank/DDBJ databases">
        <title>Sedimentibacterium mangrovi gen. nov., sp. nov., a novel member of family Phyllobacteriacea isolated from mangrove sediment.</title>
        <authorList>
            <person name="Liao H."/>
            <person name="Tian Y."/>
        </authorList>
    </citation>
    <scope>NUCLEOTIDE SEQUENCE [LARGE SCALE GENOMIC DNA]</scope>
    <source>
        <strain evidence="1 2">X9-2-2</strain>
    </source>
</reference>
<keyword evidence="2" id="KW-1185">Reference proteome</keyword>
<name>A0A2G1QI82_9HYPH</name>
<dbReference type="Proteomes" id="UP000221168">
    <property type="component" value="Unassembled WGS sequence"/>
</dbReference>
<dbReference type="OrthoDB" id="5177824at2"/>
<dbReference type="Gene3D" id="1.20.910.10">
    <property type="entry name" value="Heme oxygenase-like"/>
    <property type="match status" value="1"/>
</dbReference>
<evidence type="ECO:0000313" key="2">
    <source>
        <dbReference type="Proteomes" id="UP000221168"/>
    </source>
</evidence>
<dbReference type="RefSeq" id="WP_099308183.1">
    <property type="nucleotide sequence ID" value="NZ_PDVP01000017.1"/>
</dbReference>
<dbReference type="EMBL" id="PDVP01000017">
    <property type="protein sequence ID" value="PHP65225.1"/>
    <property type="molecule type" value="Genomic_DNA"/>
</dbReference>
<dbReference type="InterPro" id="IPR016084">
    <property type="entry name" value="Haem_Oase-like_multi-hlx"/>
</dbReference>
<sequence>MTFYERLQAETAAERDAFFRIPIVQQGIAQGASLQTYLAFLEQAYHHVKHTFPLLALTASRTRDERYQDALVEYMEEERGHEKWILDDIAALGGDAAAVEAGEGGAACRIMVAYTYYAVERISPYAMLGSVHVLEGLSVLLADRVADTLKARFGTSEEKGFSYLRSHGALDQDHVAFFQTVINGFTDRDVQDLIIGQSKMFYRLYGAIFEDLGQEANIARAA</sequence>
<dbReference type="Pfam" id="PF14518">
    <property type="entry name" value="Haem_oxygenas_2"/>
    <property type="match status" value="1"/>
</dbReference>
<accession>A0A2G1QI82</accession>
<gene>
    <name evidence="1" type="ORF">CSC94_20145</name>
</gene>
<comment type="caution">
    <text evidence="1">The sequence shown here is derived from an EMBL/GenBank/DDBJ whole genome shotgun (WGS) entry which is preliminary data.</text>
</comment>
<evidence type="ECO:0000313" key="1">
    <source>
        <dbReference type="EMBL" id="PHP65225.1"/>
    </source>
</evidence>
<proteinExistence type="predicted"/>
<protein>
    <submittedName>
        <fullName evidence="1">Heme oxygenase</fullName>
    </submittedName>
</protein>